<gene>
    <name evidence="1" type="ORF">SAMN02927923_04391</name>
</gene>
<dbReference type="EMBL" id="FMVJ01000019">
    <property type="protein sequence ID" value="SCZ12846.1"/>
    <property type="molecule type" value="Genomic_DNA"/>
</dbReference>
<dbReference type="Proteomes" id="UP000199569">
    <property type="component" value="Unassembled WGS sequence"/>
</dbReference>
<sequence length="137" mass="14766">MGSEGLPLTEGSPQVWVQQRGVSGLGRGLNRKDNHAKVSDPLEAKSLIRASGGRVLGEEHCSRCALPLSHSERTGHIVSGIPAPAQRGRRPHASNLYIVVNSRIVRAQGDWTTICLQQEGFSTLYVSLNGAGCKRTR</sequence>
<dbReference type="AlphaFoldDB" id="A0A1G5LJ61"/>
<organism evidence="1 2">
    <name type="scientific">Microvirga guangxiensis</name>
    <dbReference type="NCBI Taxonomy" id="549386"/>
    <lineage>
        <taxon>Bacteria</taxon>
        <taxon>Pseudomonadati</taxon>
        <taxon>Pseudomonadota</taxon>
        <taxon>Alphaproteobacteria</taxon>
        <taxon>Hyphomicrobiales</taxon>
        <taxon>Methylobacteriaceae</taxon>
        <taxon>Microvirga</taxon>
    </lineage>
</organism>
<proteinExistence type="predicted"/>
<evidence type="ECO:0000313" key="1">
    <source>
        <dbReference type="EMBL" id="SCZ12846.1"/>
    </source>
</evidence>
<name>A0A1G5LJ61_9HYPH</name>
<accession>A0A1G5LJ61</accession>
<dbReference type="STRING" id="549386.SAMN02927923_04391"/>
<reference evidence="1 2" key="1">
    <citation type="submission" date="2016-10" db="EMBL/GenBank/DDBJ databases">
        <authorList>
            <person name="de Groot N.N."/>
        </authorList>
    </citation>
    <scope>NUCLEOTIDE SEQUENCE [LARGE SCALE GENOMIC DNA]</scope>
    <source>
        <strain evidence="1 2">CGMCC 1.7666</strain>
    </source>
</reference>
<protein>
    <submittedName>
        <fullName evidence="1">Uncharacterized protein</fullName>
    </submittedName>
</protein>
<evidence type="ECO:0000313" key="2">
    <source>
        <dbReference type="Proteomes" id="UP000199569"/>
    </source>
</evidence>
<keyword evidence="2" id="KW-1185">Reference proteome</keyword>